<dbReference type="InterPro" id="IPR003594">
    <property type="entry name" value="HATPase_dom"/>
</dbReference>
<evidence type="ECO:0000256" key="10">
    <source>
        <dbReference type="ARBA" id="ARBA00022741"/>
    </source>
</evidence>
<dbReference type="PIRSF" id="PIRSF003167">
    <property type="entry name" value="STHK_NarX/NarQ"/>
    <property type="match status" value="1"/>
</dbReference>
<evidence type="ECO:0000256" key="11">
    <source>
        <dbReference type="ARBA" id="ARBA00022777"/>
    </source>
</evidence>
<dbReference type="RefSeq" id="WP_116269346.1">
    <property type="nucleotide sequence ID" value="NZ_BGZJ01000001.1"/>
</dbReference>
<dbReference type="GO" id="GO:0046872">
    <property type="term" value="F:metal ion binding"/>
    <property type="evidence" value="ECO:0007669"/>
    <property type="project" value="UniProtKB-KW"/>
</dbReference>
<evidence type="ECO:0000313" key="23">
    <source>
        <dbReference type="Proteomes" id="UP000266091"/>
    </source>
</evidence>
<evidence type="ECO:0000256" key="19">
    <source>
        <dbReference type="SAM" id="Phobius"/>
    </source>
</evidence>
<dbReference type="CDD" id="cd16917">
    <property type="entry name" value="HATPase_UhpB-NarQ-NarX-like"/>
    <property type="match status" value="1"/>
</dbReference>
<dbReference type="PROSITE" id="PS50885">
    <property type="entry name" value="HAMP"/>
    <property type="match status" value="1"/>
</dbReference>
<proteinExistence type="predicted"/>
<keyword evidence="19" id="KW-1133">Transmembrane helix</keyword>
<comment type="function">
    <text evidence="16">Member of the two-component regulatory system NreB/NreC involved in the control of dissimilatory nitrate/nitrite reduction in response to oxygen. NreB functions as a direct oxygen sensor histidine kinase which is autophosphorylated, in the absence of oxygen, probably at the conserved histidine residue, and transfers its phosphate group probably to a conserved aspartate residue of NreC. NreB/NreC activates the expression of the nitrate (narGHJI) and nitrite (nir) reductase operons, as well as the putative nitrate transporter gene narT.</text>
</comment>
<dbReference type="OrthoDB" id="9811306at2"/>
<reference evidence="22 23" key="1">
    <citation type="journal article" date="2018" name="Int. J. Syst. Evol. Microbiol.">
        <title>Mesosutterella multiformis gen. nov., sp. nov., a member of the family Sutterellaceae and Sutterella megalosphaeroides sp. nov., isolated from human faeces.</title>
        <authorList>
            <person name="Sakamoto M."/>
            <person name="Ikeyama N."/>
            <person name="Kunihiro T."/>
            <person name="Iino T."/>
            <person name="Yuki M."/>
            <person name="Ohkuma M."/>
        </authorList>
    </citation>
    <scope>NUCLEOTIDE SEQUENCE [LARGE SCALE GENOMIC DNA]</scope>
    <source>
        <strain evidence="22 23">4NBBH2</strain>
    </source>
</reference>
<evidence type="ECO:0000256" key="4">
    <source>
        <dbReference type="ARBA" id="ARBA00004496"/>
    </source>
</evidence>
<feature type="transmembrane region" description="Helical" evidence="19">
    <location>
        <begin position="12"/>
        <end position="33"/>
    </location>
</feature>
<dbReference type="SMART" id="SM00065">
    <property type="entry name" value="GAF"/>
    <property type="match status" value="1"/>
</dbReference>
<evidence type="ECO:0000256" key="9">
    <source>
        <dbReference type="ARBA" id="ARBA00022723"/>
    </source>
</evidence>
<dbReference type="Gene3D" id="3.30.565.10">
    <property type="entry name" value="Histidine kinase-like ATPase, C-terminal domain"/>
    <property type="match status" value="1"/>
</dbReference>
<evidence type="ECO:0000256" key="2">
    <source>
        <dbReference type="ARBA" id="ARBA00001966"/>
    </source>
</evidence>
<evidence type="ECO:0000256" key="8">
    <source>
        <dbReference type="ARBA" id="ARBA00022679"/>
    </source>
</evidence>
<dbReference type="Gene3D" id="3.30.450.40">
    <property type="match status" value="1"/>
</dbReference>
<dbReference type="EC" id="2.7.13.3" evidence="17"/>
<dbReference type="InterPro" id="IPR011712">
    <property type="entry name" value="Sig_transdc_His_kin_sub3_dim/P"/>
</dbReference>
<keyword evidence="17 19" id="KW-0472">Membrane</keyword>
<dbReference type="InterPro" id="IPR029016">
    <property type="entry name" value="GAF-like_dom_sf"/>
</dbReference>
<keyword evidence="13" id="KW-0408">Iron</keyword>
<dbReference type="InterPro" id="IPR036890">
    <property type="entry name" value="HATPase_C_sf"/>
</dbReference>
<dbReference type="GO" id="GO:0000155">
    <property type="term" value="F:phosphorelay sensor kinase activity"/>
    <property type="evidence" value="ECO:0007669"/>
    <property type="project" value="UniProtKB-UniRule"/>
</dbReference>
<dbReference type="GO" id="GO:0005524">
    <property type="term" value="F:ATP binding"/>
    <property type="evidence" value="ECO:0007669"/>
    <property type="project" value="UniProtKB-UniRule"/>
</dbReference>
<dbReference type="GO" id="GO:0051539">
    <property type="term" value="F:4 iron, 4 sulfur cluster binding"/>
    <property type="evidence" value="ECO:0007669"/>
    <property type="project" value="UniProtKB-KW"/>
</dbReference>
<dbReference type="SMART" id="SM00387">
    <property type="entry name" value="HATPase_c"/>
    <property type="match status" value="1"/>
</dbReference>
<evidence type="ECO:0000256" key="15">
    <source>
        <dbReference type="ARBA" id="ARBA00023014"/>
    </source>
</evidence>
<keyword evidence="8 17" id="KW-0808">Transferase</keyword>
<evidence type="ECO:0000256" key="7">
    <source>
        <dbReference type="ARBA" id="ARBA00022553"/>
    </source>
</evidence>
<feature type="transmembrane region" description="Helical" evidence="19">
    <location>
        <begin position="163"/>
        <end position="183"/>
    </location>
</feature>
<feature type="coiled-coil region" evidence="18">
    <location>
        <begin position="229"/>
        <end position="256"/>
    </location>
</feature>
<evidence type="ECO:0000256" key="18">
    <source>
        <dbReference type="SAM" id="Coils"/>
    </source>
</evidence>
<evidence type="ECO:0000256" key="5">
    <source>
        <dbReference type="ARBA" id="ARBA00022485"/>
    </source>
</evidence>
<dbReference type="Pfam" id="PF07730">
    <property type="entry name" value="HisKA_3"/>
    <property type="match status" value="1"/>
</dbReference>
<keyword evidence="17" id="KW-0997">Cell inner membrane</keyword>
<accession>A0A388SDM2</accession>
<evidence type="ECO:0000256" key="13">
    <source>
        <dbReference type="ARBA" id="ARBA00023004"/>
    </source>
</evidence>
<comment type="catalytic activity">
    <reaction evidence="1 17">
        <text>ATP + protein L-histidine = ADP + protein N-phospho-L-histidine.</text>
        <dbReference type="EC" id="2.7.13.3"/>
    </reaction>
</comment>
<dbReference type="PRINTS" id="PR00344">
    <property type="entry name" value="BCTRLSENSOR"/>
</dbReference>
<dbReference type="Pfam" id="PF00672">
    <property type="entry name" value="HAMP"/>
    <property type="match status" value="1"/>
</dbReference>
<evidence type="ECO:0000259" key="20">
    <source>
        <dbReference type="PROSITE" id="PS50109"/>
    </source>
</evidence>
<feature type="domain" description="Histidine kinase" evidence="20">
    <location>
        <begin position="431"/>
        <end position="624"/>
    </location>
</feature>
<dbReference type="SMART" id="SM00304">
    <property type="entry name" value="HAMP"/>
    <property type="match status" value="1"/>
</dbReference>
<dbReference type="SUPFAM" id="SSF55781">
    <property type="entry name" value="GAF domain-like"/>
    <property type="match status" value="1"/>
</dbReference>
<keyword evidence="14 17" id="KW-0902">Two-component regulatory system</keyword>
<keyword evidence="7" id="KW-0597">Phosphoprotein</keyword>
<dbReference type="Pfam" id="PF02518">
    <property type="entry name" value="HATPase_c"/>
    <property type="match status" value="1"/>
</dbReference>
<keyword evidence="18" id="KW-0175">Coiled coil</keyword>
<keyword evidence="5" id="KW-0004">4Fe-4S</keyword>
<dbReference type="InterPro" id="IPR005467">
    <property type="entry name" value="His_kinase_dom"/>
</dbReference>
<dbReference type="CDD" id="cd06225">
    <property type="entry name" value="HAMP"/>
    <property type="match status" value="1"/>
</dbReference>
<keyword evidence="10 17" id="KW-0547">Nucleotide-binding</keyword>
<sequence>MQVQKFHSLSMRLLALTAAWVSFVVGVVAYTMLLSWNAESSAAALNQVNEIKIHFHRANVFTNTNYAPEMFDEEIRVSNTLIKGLHDIDLWSPFKVPNTPDIEDSINKATQVWETQARPQLFQQRENGATIDTEIFNSYTGALNHLKDRIEDYRVRYLWQMRYLQTLIIALAIGSLFVILFLLKRWVIRPVNKLGEVIDKVRAGDLSARVNVGTNDEFGRIGEGFNRMASRLEDLYDNLEAKVAEKTASVQEKNTNLSQLYEMTTFLSQAVSIEDMNEGFIDRIRSYTGSDACAVRLVDESGKLSIVASSGLSGRFLELSSRESDTDAPIYRAYQKPLPTRFDLLKGTRDTAKELVKEGFQVSYGFHIRNGQTSLGTFEVFFRDNRDIASPAFRQLESFGTHLGIAIDNHRLNERERQFAVVQERTFMAQGLHDSIAQTLSFLNMQVQLLESALAGNDKQMVDETVKQIKAGVQESYENVRELLLNFREKIHKEDFKTALLTVTRRFEAQSGVSAKVQFSGNGPNLTEKQKLQVTFIIQEALSNIRKHAKASQVEVRIMNNRDFVASVRDNGVGIDRKLAEERKARHVGLSIMEERAKKIGAELVIDSEPGKGTTVEVRLPEENRKND</sequence>
<dbReference type="SUPFAM" id="SSF55874">
    <property type="entry name" value="ATPase domain of HSP90 chaperone/DNA topoisomerase II/histidine kinase"/>
    <property type="match status" value="1"/>
</dbReference>
<keyword evidence="17" id="KW-1003">Cell membrane</keyword>
<name>A0A388SDM2_9BURK</name>
<dbReference type="SUPFAM" id="SSF158472">
    <property type="entry name" value="HAMP domain-like"/>
    <property type="match status" value="1"/>
</dbReference>
<evidence type="ECO:0000256" key="3">
    <source>
        <dbReference type="ARBA" id="ARBA00004370"/>
    </source>
</evidence>
<dbReference type="GO" id="GO:0046983">
    <property type="term" value="F:protein dimerization activity"/>
    <property type="evidence" value="ECO:0007669"/>
    <property type="project" value="UniProtKB-UniRule"/>
</dbReference>
<dbReference type="InterPro" id="IPR003660">
    <property type="entry name" value="HAMP_dom"/>
</dbReference>
<dbReference type="Gene3D" id="6.10.340.10">
    <property type="match status" value="1"/>
</dbReference>
<evidence type="ECO:0000259" key="21">
    <source>
        <dbReference type="PROSITE" id="PS50885"/>
    </source>
</evidence>
<evidence type="ECO:0000256" key="16">
    <source>
        <dbReference type="ARBA" id="ARBA00024827"/>
    </source>
</evidence>
<comment type="caution">
    <text evidence="22">The sequence shown here is derived from an EMBL/GenBank/DDBJ whole genome shotgun (WGS) entry which is preliminary data.</text>
</comment>
<protein>
    <recommendedName>
        <fullName evidence="17">Sensor protein</fullName>
        <ecNumber evidence="17">2.7.13.3</ecNumber>
    </recommendedName>
</protein>
<dbReference type="PANTHER" id="PTHR24421:SF10">
    <property type="entry name" value="NITRATE_NITRITE SENSOR PROTEIN NARQ"/>
    <property type="match status" value="1"/>
</dbReference>
<organism evidence="22 23">
    <name type="scientific">Mesosutterella multiformis</name>
    <dbReference type="NCBI Taxonomy" id="2259133"/>
    <lineage>
        <taxon>Bacteria</taxon>
        <taxon>Pseudomonadati</taxon>
        <taxon>Pseudomonadota</taxon>
        <taxon>Betaproteobacteria</taxon>
        <taxon>Burkholderiales</taxon>
        <taxon>Sutterellaceae</taxon>
        <taxon>Mesosutterella</taxon>
    </lineage>
</organism>
<dbReference type="Gene3D" id="1.20.5.1930">
    <property type="match status" value="1"/>
</dbReference>
<dbReference type="Proteomes" id="UP000266091">
    <property type="component" value="Unassembled WGS sequence"/>
</dbReference>
<dbReference type="InterPro" id="IPR050482">
    <property type="entry name" value="Sensor_HK_TwoCompSys"/>
</dbReference>
<comment type="subcellular location">
    <subcellularLocation>
        <location evidence="17">Cell inner membrane</location>
    </subcellularLocation>
    <subcellularLocation>
        <location evidence="4">Cytoplasm</location>
    </subcellularLocation>
    <subcellularLocation>
        <location evidence="3">Membrane</location>
    </subcellularLocation>
</comment>
<keyword evidence="9" id="KW-0479">Metal-binding</keyword>
<keyword evidence="6" id="KW-0963">Cytoplasm</keyword>
<evidence type="ECO:0000256" key="14">
    <source>
        <dbReference type="ARBA" id="ARBA00023012"/>
    </source>
</evidence>
<dbReference type="PANTHER" id="PTHR24421">
    <property type="entry name" value="NITRATE/NITRITE SENSOR PROTEIN NARX-RELATED"/>
    <property type="match status" value="1"/>
</dbReference>
<dbReference type="InterPro" id="IPR003018">
    <property type="entry name" value="GAF"/>
</dbReference>
<keyword evidence="23" id="KW-1185">Reference proteome</keyword>
<feature type="domain" description="HAMP" evidence="21">
    <location>
        <begin position="185"/>
        <end position="237"/>
    </location>
</feature>
<gene>
    <name evidence="22" type="ORF">MESMUL_01880</name>
</gene>
<evidence type="ECO:0000313" key="22">
    <source>
        <dbReference type="EMBL" id="GBO92834.1"/>
    </source>
</evidence>
<evidence type="ECO:0000256" key="17">
    <source>
        <dbReference type="PIRNR" id="PIRNR003167"/>
    </source>
</evidence>
<dbReference type="GO" id="GO:0005886">
    <property type="term" value="C:plasma membrane"/>
    <property type="evidence" value="ECO:0007669"/>
    <property type="project" value="UniProtKB-SubCell"/>
</dbReference>
<evidence type="ECO:0000256" key="1">
    <source>
        <dbReference type="ARBA" id="ARBA00000085"/>
    </source>
</evidence>
<dbReference type="GO" id="GO:0005737">
    <property type="term" value="C:cytoplasm"/>
    <property type="evidence" value="ECO:0007669"/>
    <property type="project" value="UniProtKB-SubCell"/>
</dbReference>
<comment type="cofactor">
    <cofactor evidence="2">
        <name>[4Fe-4S] cluster</name>
        <dbReference type="ChEBI" id="CHEBI:49883"/>
    </cofactor>
</comment>
<keyword evidence="15" id="KW-0411">Iron-sulfur</keyword>
<keyword evidence="11 17" id="KW-0418">Kinase</keyword>
<dbReference type="EMBL" id="BGZJ01000001">
    <property type="protein sequence ID" value="GBO92834.1"/>
    <property type="molecule type" value="Genomic_DNA"/>
</dbReference>
<evidence type="ECO:0000256" key="6">
    <source>
        <dbReference type="ARBA" id="ARBA00022490"/>
    </source>
</evidence>
<dbReference type="AlphaFoldDB" id="A0A388SDM2"/>
<dbReference type="InterPro" id="IPR016380">
    <property type="entry name" value="Sig_transdc_His_kin_NarX/NarQ"/>
</dbReference>
<keyword evidence="19" id="KW-0812">Transmembrane</keyword>
<dbReference type="PROSITE" id="PS50109">
    <property type="entry name" value="HIS_KIN"/>
    <property type="match status" value="1"/>
</dbReference>
<evidence type="ECO:0000256" key="12">
    <source>
        <dbReference type="ARBA" id="ARBA00022840"/>
    </source>
</evidence>
<keyword evidence="12 17" id="KW-0067">ATP-binding</keyword>
<dbReference type="InterPro" id="IPR004358">
    <property type="entry name" value="Sig_transdc_His_kin-like_C"/>
</dbReference>